<gene>
    <name evidence="2" type="ORF">OS493_002610</name>
</gene>
<name>A0A9W9YTH7_9CNID</name>
<sequence>MADLTPTLLGQALESKTSNTQDGVHLVQCFVSIVLGIQSGQIADAINNLQERMQGRFEDVMMKDRSKWLKGLRWKLLIFLIIVGMVSAVLYEFLAPGTWYQYQLCKRGSIKDHTASFAFTSHDYQNPTINGIEFTWQRVKKILDLDGCEPYNAEGVHYYLNLDRCAYGERIVLDHIPQIRGPQVFAINSTCSGVFYLNKNKWSPYTSAEHITCKPTYI</sequence>
<evidence type="ECO:0000313" key="3">
    <source>
        <dbReference type="Proteomes" id="UP001163046"/>
    </source>
</evidence>
<organism evidence="2 3">
    <name type="scientific">Desmophyllum pertusum</name>
    <dbReference type="NCBI Taxonomy" id="174260"/>
    <lineage>
        <taxon>Eukaryota</taxon>
        <taxon>Metazoa</taxon>
        <taxon>Cnidaria</taxon>
        <taxon>Anthozoa</taxon>
        <taxon>Hexacorallia</taxon>
        <taxon>Scleractinia</taxon>
        <taxon>Caryophylliina</taxon>
        <taxon>Caryophylliidae</taxon>
        <taxon>Desmophyllum</taxon>
    </lineage>
</organism>
<protein>
    <submittedName>
        <fullName evidence="2">Uncharacterized protein</fullName>
    </submittedName>
</protein>
<feature type="transmembrane region" description="Helical" evidence="1">
    <location>
        <begin position="72"/>
        <end position="94"/>
    </location>
</feature>
<evidence type="ECO:0000313" key="2">
    <source>
        <dbReference type="EMBL" id="KAJ7365886.1"/>
    </source>
</evidence>
<comment type="caution">
    <text evidence="2">The sequence shown here is derived from an EMBL/GenBank/DDBJ whole genome shotgun (WGS) entry which is preliminary data.</text>
</comment>
<dbReference type="OrthoDB" id="5959030at2759"/>
<keyword evidence="1" id="KW-1133">Transmembrane helix</keyword>
<dbReference type="AlphaFoldDB" id="A0A9W9YTH7"/>
<keyword evidence="3" id="KW-1185">Reference proteome</keyword>
<keyword evidence="1" id="KW-0812">Transmembrane</keyword>
<keyword evidence="1" id="KW-0472">Membrane</keyword>
<evidence type="ECO:0000256" key="1">
    <source>
        <dbReference type="SAM" id="Phobius"/>
    </source>
</evidence>
<reference evidence="2" key="1">
    <citation type="submission" date="2023-01" db="EMBL/GenBank/DDBJ databases">
        <title>Genome assembly of the deep-sea coral Lophelia pertusa.</title>
        <authorList>
            <person name="Herrera S."/>
            <person name="Cordes E."/>
        </authorList>
    </citation>
    <scope>NUCLEOTIDE SEQUENCE</scope>
    <source>
        <strain evidence="2">USNM1676648</strain>
        <tissue evidence="2">Polyp</tissue>
    </source>
</reference>
<proteinExistence type="predicted"/>
<dbReference type="EMBL" id="MU827302">
    <property type="protein sequence ID" value="KAJ7365886.1"/>
    <property type="molecule type" value="Genomic_DNA"/>
</dbReference>
<dbReference type="Proteomes" id="UP001163046">
    <property type="component" value="Unassembled WGS sequence"/>
</dbReference>
<accession>A0A9W9YTH7</accession>